<dbReference type="PANTHER" id="PTHR10131:SF94">
    <property type="entry name" value="TNF RECEPTOR-ASSOCIATED FACTOR 4"/>
    <property type="match status" value="1"/>
</dbReference>
<evidence type="ECO:0000313" key="10">
    <source>
        <dbReference type="EMBL" id="KAK2166708.1"/>
    </source>
</evidence>
<evidence type="ECO:0000256" key="4">
    <source>
        <dbReference type="ARBA" id="ARBA00022737"/>
    </source>
</evidence>
<reference evidence="10" key="1">
    <citation type="journal article" date="2023" name="Mol. Biol. Evol.">
        <title>Third-Generation Sequencing Reveals the Adaptive Role of the Epigenome in Three Deep-Sea Polychaetes.</title>
        <authorList>
            <person name="Perez M."/>
            <person name="Aroh O."/>
            <person name="Sun Y."/>
            <person name="Lan Y."/>
            <person name="Juniper S.K."/>
            <person name="Young C.R."/>
            <person name="Angers B."/>
            <person name="Qian P.Y."/>
        </authorList>
    </citation>
    <scope>NUCLEOTIDE SEQUENCE</scope>
    <source>
        <strain evidence="10">R07B-5</strain>
    </source>
</reference>
<feature type="domain" description="TRAF-type" evidence="9">
    <location>
        <begin position="164"/>
        <end position="217"/>
    </location>
</feature>
<evidence type="ECO:0000256" key="5">
    <source>
        <dbReference type="ARBA" id="ARBA00022771"/>
    </source>
</evidence>
<evidence type="ECO:0000259" key="9">
    <source>
        <dbReference type="PROSITE" id="PS50145"/>
    </source>
</evidence>
<dbReference type="SMART" id="SM00061">
    <property type="entry name" value="MATH"/>
    <property type="match status" value="1"/>
</dbReference>
<keyword evidence="6 7" id="KW-0862">Zinc</keyword>
<dbReference type="GO" id="GO:0005164">
    <property type="term" value="F:tumor necrosis factor receptor binding"/>
    <property type="evidence" value="ECO:0007669"/>
    <property type="project" value="TreeGrafter"/>
</dbReference>
<keyword evidence="11" id="KW-1185">Reference proteome</keyword>
<dbReference type="Pfam" id="PF02176">
    <property type="entry name" value="zf-TRAF"/>
    <property type="match status" value="2"/>
</dbReference>
<keyword evidence="4" id="KW-0677">Repeat</keyword>
<accession>A0AAD9KA60</accession>
<dbReference type="Gene3D" id="2.60.210.10">
    <property type="entry name" value="Apoptosis, Tumor Necrosis Factor Receptor Associated Protein 2, Chain A"/>
    <property type="match status" value="1"/>
</dbReference>
<comment type="subcellular location">
    <subcellularLocation>
        <location evidence="1">Cytoplasm</location>
    </subcellularLocation>
</comment>
<dbReference type="EMBL" id="JAODUO010001307">
    <property type="protein sequence ID" value="KAK2166708.1"/>
    <property type="molecule type" value="Genomic_DNA"/>
</dbReference>
<dbReference type="AlphaFoldDB" id="A0AAD9KA60"/>
<dbReference type="InterPro" id="IPR008974">
    <property type="entry name" value="TRAF-like"/>
</dbReference>
<name>A0AAD9KA60_RIDPI</name>
<evidence type="ECO:0000256" key="3">
    <source>
        <dbReference type="ARBA" id="ARBA00022723"/>
    </source>
</evidence>
<proteinExistence type="predicted"/>
<keyword evidence="3 7" id="KW-0479">Metal-binding</keyword>
<sequence length="418" mass="47831">MFEGIFKCPEDQLPLDYAKIFPDPDTEAEVLHNRVHCVHSPDGCRWIDKLCKLQAHLDVCRYDTVPCPNSCAAMLSQICLDDHMQYTCPRRTVTCDFCHCEFTGEAMESHEGNCGLEVVWCENKCGARLERRFLSNHMGSECHKRTAPCPHCRKHFVFETLQNHFHRCPRYPVSCPNRCDPAKIPREDLETHVREHCPSVSVPCPFRHAGCKHMCPRFGLDKHLEHCVQDHLSLMCRLALSQEQRISELSLQLDLLSQATDGSLLWKIPSITSRLVSPPNESDGEVLSPPFYTGRSGYRMRASAFLSGNGSGEGTHISLYIHMLVGEFDSLLEWPFRQPITFWLLDQCSDPEKRSHMLESFTPNPSWKHFQRPRKDVRSMGFGYPKFAAHETLRNGTFIKDDAVFIKIEVDGTSLILP</sequence>
<gene>
    <name evidence="10" type="ORF">NP493_1293g01024</name>
</gene>
<feature type="domain" description="TRAF-type" evidence="9">
    <location>
        <begin position="55"/>
        <end position="108"/>
    </location>
</feature>
<dbReference type="PIRSF" id="PIRSF015614">
    <property type="entry name" value="TRAF"/>
    <property type="match status" value="1"/>
</dbReference>
<protein>
    <recommendedName>
        <fullName evidence="12">TNF receptor-associated factor 4</fullName>
    </recommendedName>
</protein>
<dbReference type="GO" id="GO:0008270">
    <property type="term" value="F:zinc ion binding"/>
    <property type="evidence" value="ECO:0007669"/>
    <property type="project" value="UniProtKB-KW"/>
</dbReference>
<feature type="domain" description="MATH" evidence="8">
    <location>
        <begin position="261"/>
        <end position="410"/>
    </location>
</feature>
<keyword evidence="5 7" id="KW-0863">Zinc-finger</keyword>
<evidence type="ECO:0000256" key="6">
    <source>
        <dbReference type="ARBA" id="ARBA00022833"/>
    </source>
</evidence>
<dbReference type="GO" id="GO:0007165">
    <property type="term" value="P:signal transduction"/>
    <property type="evidence" value="ECO:0007669"/>
    <property type="project" value="InterPro"/>
</dbReference>
<dbReference type="FunFam" id="2.60.210.10:FF:000007">
    <property type="entry name" value="TNF receptor-associated factor"/>
    <property type="match status" value="1"/>
</dbReference>
<dbReference type="InterPro" id="IPR049342">
    <property type="entry name" value="TRAF1-6_MATH_dom"/>
</dbReference>
<feature type="domain" description="TRAF-type" evidence="9">
    <location>
        <begin position="109"/>
        <end position="162"/>
    </location>
</feature>
<keyword evidence="2" id="KW-0963">Cytoplasm</keyword>
<dbReference type="PROSITE" id="PS50145">
    <property type="entry name" value="ZF_TRAF"/>
    <property type="match status" value="3"/>
</dbReference>
<dbReference type="InterPro" id="IPR002083">
    <property type="entry name" value="MATH/TRAF_dom"/>
</dbReference>
<dbReference type="Gene3D" id="3.30.40.10">
    <property type="entry name" value="Zinc/RING finger domain, C3HC4 (zinc finger)"/>
    <property type="match status" value="3"/>
</dbReference>
<evidence type="ECO:0008006" key="12">
    <source>
        <dbReference type="Google" id="ProtNLM"/>
    </source>
</evidence>
<dbReference type="SUPFAM" id="SSF49599">
    <property type="entry name" value="TRAF domain-like"/>
    <property type="match status" value="3"/>
</dbReference>
<dbReference type="GO" id="GO:0005737">
    <property type="term" value="C:cytoplasm"/>
    <property type="evidence" value="ECO:0007669"/>
    <property type="project" value="UniProtKB-SubCell"/>
</dbReference>
<dbReference type="GO" id="GO:0031625">
    <property type="term" value="F:ubiquitin protein ligase binding"/>
    <property type="evidence" value="ECO:0007669"/>
    <property type="project" value="TreeGrafter"/>
</dbReference>
<comment type="caution">
    <text evidence="10">The sequence shown here is derived from an EMBL/GenBank/DDBJ whole genome shotgun (WGS) entry which is preliminary data.</text>
</comment>
<dbReference type="GO" id="GO:0043122">
    <property type="term" value="P:regulation of canonical NF-kappaB signal transduction"/>
    <property type="evidence" value="ECO:0007669"/>
    <property type="project" value="TreeGrafter"/>
</dbReference>
<evidence type="ECO:0000256" key="1">
    <source>
        <dbReference type="ARBA" id="ARBA00004496"/>
    </source>
</evidence>
<evidence type="ECO:0000256" key="2">
    <source>
        <dbReference type="ARBA" id="ARBA00022490"/>
    </source>
</evidence>
<dbReference type="GO" id="GO:0042981">
    <property type="term" value="P:regulation of apoptotic process"/>
    <property type="evidence" value="ECO:0007669"/>
    <property type="project" value="InterPro"/>
</dbReference>
<evidence type="ECO:0000259" key="8">
    <source>
        <dbReference type="PROSITE" id="PS50144"/>
    </source>
</evidence>
<dbReference type="Proteomes" id="UP001209878">
    <property type="component" value="Unassembled WGS sequence"/>
</dbReference>
<evidence type="ECO:0000313" key="11">
    <source>
        <dbReference type="Proteomes" id="UP001209878"/>
    </source>
</evidence>
<feature type="zinc finger region" description="TRAF-type" evidence="7">
    <location>
        <begin position="109"/>
        <end position="162"/>
    </location>
</feature>
<organism evidence="10 11">
    <name type="scientific">Ridgeia piscesae</name>
    <name type="common">Tubeworm</name>
    <dbReference type="NCBI Taxonomy" id="27915"/>
    <lineage>
        <taxon>Eukaryota</taxon>
        <taxon>Metazoa</taxon>
        <taxon>Spiralia</taxon>
        <taxon>Lophotrochozoa</taxon>
        <taxon>Annelida</taxon>
        <taxon>Polychaeta</taxon>
        <taxon>Sedentaria</taxon>
        <taxon>Canalipalpata</taxon>
        <taxon>Sabellida</taxon>
        <taxon>Siboglinidae</taxon>
        <taxon>Ridgeia</taxon>
    </lineage>
</organism>
<evidence type="ECO:0000256" key="7">
    <source>
        <dbReference type="PROSITE-ProRule" id="PRU00207"/>
    </source>
</evidence>
<dbReference type="PANTHER" id="PTHR10131">
    <property type="entry name" value="TNF RECEPTOR ASSOCIATED FACTOR"/>
    <property type="match status" value="1"/>
</dbReference>
<feature type="zinc finger region" description="TRAF-type" evidence="7">
    <location>
        <begin position="55"/>
        <end position="108"/>
    </location>
</feature>
<feature type="zinc finger region" description="TRAF-type" evidence="7">
    <location>
        <begin position="164"/>
        <end position="217"/>
    </location>
</feature>
<dbReference type="PROSITE" id="PS50144">
    <property type="entry name" value="MATH"/>
    <property type="match status" value="1"/>
</dbReference>
<dbReference type="InterPro" id="IPR012227">
    <property type="entry name" value="TNF_rcpt-assoc_TRAF_met"/>
</dbReference>
<dbReference type="FunFam" id="3.30.40.10:FF:000121">
    <property type="entry name" value="TNF receptor-associated factor"/>
    <property type="match status" value="2"/>
</dbReference>
<dbReference type="Pfam" id="PF21355">
    <property type="entry name" value="TRAF-mep_MATH"/>
    <property type="match status" value="1"/>
</dbReference>
<dbReference type="InterPro" id="IPR013083">
    <property type="entry name" value="Znf_RING/FYVE/PHD"/>
</dbReference>
<dbReference type="InterPro" id="IPR001293">
    <property type="entry name" value="Znf_TRAF"/>
</dbReference>